<gene>
    <name evidence="2" type="ORF">ILUMI_19134</name>
</gene>
<dbReference type="EMBL" id="VTPC01085469">
    <property type="protein sequence ID" value="KAF2887039.1"/>
    <property type="molecule type" value="Genomic_DNA"/>
</dbReference>
<dbReference type="OrthoDB" id="6675168at2759"/>
<dbReference type="InterPro" id="IPR029526">
    <property type="entry name" value="PGBD"/>
</dbReference>
<feature type="domain" description="PiggyBac transposable element-derived protein" evidence="1">
    <location>
        <begin position="63"/>
        <end position="185"/>
    </location>
</feature>
<organism evidence="2 3">
    <name type="scientific">Ignelater luminosus</name>
    <name type="common">Cucubano</name>
    <name type="synonym">Pyrophorus luminosus</name>
    <dbReference type="NCBI Taxonomy" id="2038154"/>
    <lineage>
        <taxon>Eukaryota</taxon>
        <taxon>Metazoa</taxon>
        <taxon>Ecdysozoa</taxon>
        <taxon>Arthropoda</taxon>
        <taxon>Hexapoda</taxon>
        <taxon>Insecta</taxon>
        <taxon>Pterygota</taxon>
        <taxon>Neoptera</taxon>
        <taxon>Endopterygota</taxon>
        <taxon>Coleoptera</taxon>
        <taxon>Polyphaga</taxon>
        <taxon>Elateriformia</taxon>
        <taxon>Elateroidea</taxon>
        <taxon>Elateridae</taxon>
        <taxon>Agrypninae</taxon>
        <taxon>Pyrophorini</taxon>
        <taxon>Ignelater</taxon>
    </lineage>
</organism>
<proteinExistence type="predicted"/>
<dbReference type="Proteomes" id="UP000801492">
    <property type="component" value="Unassembled WGS sequence"/>
</dbReference>
<evidence type="ECO:0000259" key="1">
    <source>
        <dbReference type="Pfam" id="PF13843"/>
    </source>
</evidence>
<evidence type="ECO:0000313" key="2">
    <source>
        <dbReference type="EMBL" id="KAF2887039.1"/>
    </source>
</evidence>
<protein>
    <recommendedName>
        <fullName evidence="1">PiggyBac transposable element-derived protein domain-containing protein</fullName>
    </recommendedName>
</protein>
<accession>A0A8K0G5R4</accession>
<dbReference type="PANTHER" id="PTHR47055:SF3">
    <property type="entry name" value="PHORBOL-ESTER_DAG-TYPE DOMAIN-CONTAINING PROTEIN"/>
    <property type="match status" value="1"/>
</dbReference>
<dbReference type="InterPro" id="IPR052638">
    <property type="entry name" value="PiggyBac_TE-derived"/>
</dbReference>
<keyword evidence="3" id="KW-1185">Reference proteome</keyword>
<name>A0A8K0G5R4_IGNLU</name>
<sequence length="374" mass="43874">MKIQGRKIGKDKDKEQVGCNNNEHNKIDVEKTNFNKICWVRGDLECAPKYFPNPDYKKFKCLTPTEMFKLFFTEDVVCLLVTESHKYAEFKNIHNYFINSSEMKCFLSSLILSGYNFLPDKDFYWDTRDDMGNTVVKKCTDNAKIDKSDKFYKLRLLIEKLKANFIEHSVPEEGMNYDESMNLERKHQKWYLVIFITYQSADSGSKTDYQNVFGKAAAPFVTMLDELSDDKRNLQYSLYIDNLFTSFHLLNYFRDFGYVATGTIRDNRVPKNCPLLSTTAMIKKSRGEYHYVLNTTNGILLVRWVDNNIVSLASTKYGIQPLGEVRRYSQTQKKNIQVSRPLFVSKYNWFMGGTDLMDEKISRYWIGIRGKECW</sequence>
<comment type="caution">
    <text evidence="2">The sequence shown here is derived from an EMBL/GenBank/DDBJ whole genome shotgun (WGS) entry which is preliminary data.</text>
</comment>
<dbReference type="AlphaFoldDB" id="A0A8K0G5R4"/>
<evidence type="ECO:0000313" key="3">
    <source>
        <dbReference type="Proteomes" id="UP000801492"/>
    </source>
</evidence>
<dbReference type="GO" id="GO:0043565">
    <property type="term" value="F:sequence-specific DNA binding"/>
    <property type="evidence" value="ECO:0007669"/>
    <property type="project" value="TreeGrafter"/>
</dbReference>
<feature type="domain" description="PiggyBac transposable element-derived protein" evidence="1">
    <location>
        <begin position="226"/>
        <end position="372"/>
    </location>
</feature>
<reference evidence="2" key="1">
    <citation type="submission" date="2019-08" db="EMBL/GenBank/DDBJ databases">
        <title>The genome of the North American firefly Photinus pyralis.</title>
        <authorList>
            <consortium name="Photinus pyralis genome working group"/>
            <person name="Fallon T.R."/>
            <person name="Sander Lower S.E."/>
            <person name="Weng J.-K."/>
        </authorList>
    </citation>
    <scope>NUCLEOTIDE SEQUENCE</scope>
    <source>
        <strain evidence="2">TRF0915ILg1</strain>
        <tissue evidence="2">Whole body</tissue>
    </source>
</reference>
<dbReference type="PANTHER" id="PTHR47055">
    <property type="entry name" value="DDE_TNP_1_7 DOMAIN-CONTAINING PROTEIN"/>
    <property type="match status" value="1"/>
</dbReference>
<dbReference type="Pfam" id="PF13843">
    <property type="entry name" value="DDE_Tnp_1_7"/>
    <property type="match status" value="2"/>
</dbReference>